<evidence type="ECO:0000313" key="3">
    <source>
        <dbReference type="Proteomes" id="UP000784294"/>
    </source>
</evidence>
<dbReference type="AlphaFoldDB" id="A0A3S5CKH3"/>
<gene>
    <name evidence="2" type="ORF">PXEA_LOCUS9271</name>
</gene>
<accession>A0A3S5CKH3</accession>
<comment type="caution">
    <text evidence="2">The sequence shown here is derived from an EMBL/GenBank/DDBJ whole genome shotgun (WGS) entry which is preliminary data.</text>
</comment>
<organism evidence="2 3">
    <name type="scientific">Protopolystoma xenopodis</name>
    <dbReference type="NCBI Taxonomy" id="117903"/>
    <lineage>
        <taxon>Eukaryota</taxon>
        <taxon>Metazoa</taxon>
        <taxon>Spiralia</taxon>
        <taxon>Lophotrochozoa</taxon>
        <taxon>Platyhelminthes</taxon>
        <taxon>Monogenea</taxon>
        <taxon>Polyopisthocotylea</taxon>
        <taxon>Polystomatidea</taxon>
        <taxon>Polystomatidae</taxon>
        <taxon>Protopolystoma</taxon>
    </lineage>
</organism>
<evidence type="ECO:0000313" key="2">
    <source>
        <dbReference type="EMBL" id="VEL15831.1"/>
    </source>
</evidence>
<evidence type="ECO:0000256" key="1">
    <source>
        <dbReference type="SAM" id="MobiDB-lite"/>
    </source>
</evidence>
<feature type="region of interest" description="Disordered" evidence="1">
    <location>
        <begin position="36"/>
        <end position="66"/>
    </location>
</feature>
<reference evidence="2" key="1">
    <citation type="submission" date="2018-11" db="EMBL/GenBank/DDBJ databases">
        <authorList>
            <consortium name="Pathogen Informatics"/>
        </authorList>
    </citation>
    <scope>NUCLEOTIDE SEQUENCE</scope>
</reference>
<proteinExistence type="predicted"/>
<protein>
    <submittedName>
        <fullName evidence="2">Uncharacterized protein</fullName>
    </submittedName>
</protein>
<dbReference type="Proteomes" id="UP000784294">
    <property type="component" value="Unassembled WGS sequence"/>
</dbReference>
<sequence>MQVGVHKPRNPPPNVSTIRLAPAEQHLPIAHLLQRLSIHSPDQPISPTPPPNGQVDRVDPIAQPTSPAGALCEEISLHDRNLLSSRPEVVFCTSWKMPEGGDRYWCVPETKKTTTLG</sequence>
<name>A0A3S5CKH3_9PLAT</name>
<dbReference type="EMBL" id="CAAALY010026096">
    <property type="protein sequence ID" value="VEL15831.1"/>
    <property type="molecule type" value="Genomic_DNA"/>
</dbReference>
<keyword evidence="3" id="KW-1185">Reference proteome</keyword>